<dbReference type="EMBL" id="LAZR01000720">
    <property type="protein sequence ID" value="KKN59641.1"/>
    <property type="molecule type" value="Genomic_DNA"/>
</dbReference>
<dbReference type="AlphaFoldDB" id="A0A0F9UEH1"/>
<evidence type="ECO:0000313" key="1">
    <source>
        <dbReference type="EMBL" id="KKN59641.1"/>
    </source>
</evidence>
<protein>
    <submittedName>
        <fullName evidence="1">Uncharacterized protein</fullName>
    </submittedName>
</protein>
<proteinExistence type="predicted"/>
<reference evidence="1" key="1">
    <citation type="journal article" date="2015" name="Nature">
        <title>Complex archaea that bridge the gap between prokaryotes and eukaryotes.</title>
        <authorList>
            <person name="Spang A."/>
            <person name="Saw J.H."/>
            <person name="Jorgensen S.L."/>
            <person name="Zaremba-Niedzwiedzka K."/>
            <person name="Martijn J."/>
            <person name="Lind A.E."/>
            <person name="van Eijk R."/>
            <person name="Schleper C."/>
            <person name="Guy L."/>
            <person name="Ettema T.J."/>
        </authorList>
    </citation>
    <scope>NUCLEOTIDE SEQUENCE</scope>
</reference>
<sequence length="52" mass="6382">MRNEEREELKVKIKKNKGLEKHRRKVIIRGVKAKIYNKSKEKKLIRLLKRLI</sequence>
<accession>A0A0F9UEH1</accession>
<gene>
    <name evidence="1" type="ORF">LCGC14_0540380</name>
</gene>
<name>A0A0F9UEH1_9ZZZZ</name>
<organism evidence="1">
    <name type="scientific">marine sediment metagenome</name>
    <dbReference type="NCBI Taxonomy" id="412755"/>
    <lineage>
        <taxon>unclassified sequences</taxon>
        <taxon>metagenomes</taxon>
        <taxon>ecological metagenomes</taxon>
    </lineage>
</organism>
<comment type="caution">
    <text evidence="1">The sequence shown here is derived from an EMBL/GenBank/DDBJ whole genome shotgun (WGS) entry which is preliminary data.</text>
</comment>